<evidence type="ECO:0000256" key="2">
    <source>
        <dbReference type="SAM" id="SignalP"/>
    </source>
</evidence>
<organism evidence="3 4">
    <name type="scientific">Paraburkholderia edwinii</name>
    <dbReference type="NCBI Taxonomy" id="2861782"/>
    <lineage>
        <taxon>Bacteria</taxon>
        <taxon>Pseudomonadati</taxon>
        <taxon>Pseudomonadota</taxon>
        <taxon>Betaproteobacteria</taxon>
        <taxon>Burkholderiales</taxon>
        <taxon>Burkholderiaceae</taxon>
        <taxon>Paraburkholderia</taxon>
    </lineage>
</organism>
<evidence type="ECO:0000256" key="1">
    <source>
        <dbReference type="SAM" id="MobiDB-lite"/>
    </source>
</evidence>
<dbReference type="RefSeq" id="WP_219800735.1">
    <property type="nucleotide sequence ID" value="NZ_CP080096.1"/>
</dbReference>
<reference evidence="3 4" key="1">
    <citation type="submission" date="2021-07" db="EMBL/GenBank/DDBJ databases">
        <title>Paraburkholderia edwinii protects Aspergillus sp. from phenazines by acting as a toxin sponge.</title>
        <authorList>
            <person name="Dahlstrom K.M."/>
            <person name="Newman D.K."/>
        </authorList>
    </citation>
    <scope>NUCLEOTIDE SEQUENCE [LARGE SCALE GENOMIC DNA]</scope>
    <source>
        <strain evidence="3 4">Pe01</strain>
    </source>
</reference>
<feature type="signal peptide" evidence="2">
    <location>
        <begin position="1"/>
        <end position="22"/>
    </location>
</feature>
<keyword evidence="4" id="KW-1185">Reference proteome</keyword>
<feature type="region of interest" description="Disordered" evidence="1">
    <location>
        <begin position="77"/>
        <end position="104"/>
    </location>
</feature>
<dbReference type="InterPro" id="IPR025421">
    <property type="entry name" value="DUF4148"/>
</dbReference>
<keyword evidence="2" id="KW-0732">Signal</keyword>
<dbReference type="EMBL" id="CP080096">
    <property type="protein sequence ID" value="QYD71305.1"/>
    <property type="molecule type" value="Genomic_DNA"/>
</dbReference>
<name>A0ABX8UWK5_9BURK</name>
<protein>
    <submittedName>
        <fullName evidence="3">DUF4148 domain-containing protein</fullName>
    </submittedName>
</protein>
<accession>A0ABX8UWK5</accession>
<evidence type="ECO:0000313" key="3">
    <source>
        <dbReference type="EMBL" id="QYD71305.1"/>
    </source>
</evidence>
<dbReference type="Proteomes" id="UP000826462">
    <property type="component" value="Chromosome 2"/>
</dbReference>
<sequence>MNRLNKALIIASFVVLPLVGHAADNAPLTRAQVRAELIAAEQNGTYPTSKVHYPEPGWDPSAVYVANKAAQKLAREAANNQAANVDASANSSANSGANSGANTGADSTANANAAAASYGGSTVGSSQAGARFDSADLGRAHPVNLYRHH</sequence>
<gene>
    <name evidence="3" type="ORF">KZJ38_30155</name>
</gene>
<dbReference type="Pfam" id="PF13663">
    <property type="entry name" value="DUF4148"/>
    <property type="match status" value="1"/>
</dbReference>
<evidence type="ECO:0000313" key="4">
    <source>
        <dbReference type="Proteomes" id="UP000826462"/>
    </source>
</evidence>
<feature type="chain" id="PRO_5045187577" evidence="2">
    <location>
        <begin position="23"/>
        <end position="149"/>
    </location>
</feature>
<proteinExistence type="predicted"/>